<dbReference type="GeneID" id="37081326"/>
<dbReference type="GO" id="GO:0004343">
    <property type="term" value="F:glucosamine 6-phosphate N-acetyltransferase activity"/>
    <property type="evidence" value="ECO:0007669"/>
    <property type="project" value="UniProtKB-UniRule"/>
</dbReference>
<dbReference type="EMBL" id="KZ821219">
    <property type="protein sequence ID" value="PYH49427.1"/>
    <property type="molecule type" value="Genomic_DNA"/>
</dbReference>
<organism evidence="4 5">
    <name type="scientific">Aspergillus saccharolyticus JOP 1030-1</name>
    <dbReference type="NCBI Taxonomy" id="1450539"/>
    <lineage>
        <taxon>Eukaryota</taxon>
        <taxon>Fungi</taxon>
        <taxon>Dikarya</taxon>
        <taxon>Ascomycota</taxon>
        <taxon>Pezizomycotina</taxon>
        <taxon>Eurotiomycetes</taxon>
        <taxon>Eurotiomycetidae</taxon>
        <taxon>Eurotiales</taxon>
        <taxon>Aspergillaceae</taxon>
        <taxon>Aspergillus</taxon>
        <taxon>Aspergillus subgen. Circumdati</taxon>
    </lineage>
</organism>
<dbReference type="InterPro" id="IPR039143">
    <property type="entry name" value="GNPNAT1-like"/>
</dbReference>
<dbReference type="STRING" id="1450539.A0A318ZQT6"/>
<feature type="domain" description="N-acetyltransferase" evidence="3">
    <location>
        <begin position="195"/>
        <end position="295"/>
    </location>
</feature>
<dbReference type="PROSITE" id="PS51186">
    <property type="entry name" value="GNAT"/>
    <property type="match status" value="1"/>
</dbReference>
<dbReference type="UniPathway" id="UPA00113">
    <property type="reaction ID" value="UER00529"/>
</dbReference>
<dbReference type="RefSeq" id="XP_025435409.1">
    <property type="nucleotide sequence ID" value="XM_025580097.1"/>
</dbReference>
<feature type="compositionally biased region" description="Basic and acidic residues" evidence="2">
    <location>
        <begin position="163"/>
        <end position="181"/>
    </location>
</feature>
<dbReference type="InterPro" id="IPR016181">
    <property type="entry name" value="Acyl_CoA_acyltransferase"/>
</dbReference>
<reference evidence="4 5" key="1">
    <citation type="submission" date="2016-12" db="EMBL/GenBank/DDBJ databases">
        <title>The genomes of Aspergillus section Nigri reveals drivers in fungal speciation.</title>
        <authorList>
            <consortium name="DOE Joint Genome Institute"/>
            <person name="Vesth T.C."/>
            <person name="Nybo J."/>
            <person name="Theobald S."/>
            <person name="Brandl J."/>
            <person name="Frisvad J.C."/>
            <person name="Nielsen K.F."/>
            <person name="Lyhne E.K."/>
            <person name="Kogle M.E."/>
            <person name="Kuo A."/>
            <person name="Riley R."/>
            <person name="Clum A."/>
            <person name="Nolan M."/>
            <person name="Lipzen A."/>
            <person name="Salamov A."/>
            <person name="Henrissat B."/>
            <person name="Wiebenga A."/>
            <person name="De Vries R.P."/>
            <person name="Grigoriev I.V."/>
            <person name="Mortensen U.H."/>
            <person name="Andersen M.R."/>
            <person name="Baker S.E."/>
        </authorList>
    </citation>
    <scope>NUCLEOTIDE SEQUENCE [LARGE SCALE GENOMIC DNA]</scope>
    <source>
        <strain evidence="4 5">JOP 1030-1</strain>
    </source>
</reference>
<gene>
    <name evidence="4" type="ORF">BP01DRAFT_77034</name>
</gene>
<dbReference type="EC" id="2.3.1.4" evidence="1"/>
<evidence type="ECO:0000256" key="1">
    <source>
        <dbReference type="RuleBase" id="RU365086"/>
    </source>
</evidence>
<keyword evidence="1" id="KW-0808">Transferase</keyword>
<accession>A0A318ZQT6</accession>
<evidence type="ECO:0000313" key="4">
    <source>
        <dbReference type="EMBL" id="PYH49427.1"/>
    </source>
</evidence>
<dbReference type="GO" id="GO:0006048">
    <property type="term" value="P:UDP-N-acetylglucosamine biosynthetic process"/>
    <property type="evidence" value="ECO:0007669"/>
    <property type="project" value="UniProtKB-UniRule"/>
</dbReference>
<keyword evidence="1" id="KW-0012">Acyltransferase</keyword>
<evidence type="ECO:0000313" key="5">
    <source>
        <dbReference type="Proteomes" id="UP000248349"/>
    </source>
</evidence>
<dbReference type="Pfam" id="PF13508">
    <property type="entry name" value="Acetyltransf_7"/>
    <property type="match status" value="1"/>
</dbReference>
<dbReference type="SUPFAM" id="SSF55729">
    <property type="entry name" value="Acyl-CoA N-acyltransferases (Nat)"/>
    <property type="match status" value="1"/>
</dbReference>
<dbReference type="PANTHER" id="PTHR13355">
    <property type="entry name" value="GLUCOSAMINE 6-PHOSPHATE N-ACETYLTRANSFERASE"/>
    <property type="match status" value="1"/>
</dbReference>
<dbReference type="Proteomes" id="UP000248349">
    <property type="component" value="Unassembled WGS sequence"/>
</dbReference>
<name>A0A318ZQT6_9EURO</name>
<dbReference type="AlphaFoldDB" id="A0A318ZQT6"/>
<dbReference type="PANTHER" id="PTHR13355:SF11">
    <property type="entry name" value="GLUCOSAMINE 6-PHOSPHATE N-ACETYLTRANSFERASE"/>
    <property type="match status" value="1"/>
</dbReference>
<evidence type="ECO:0000256" key="2">
    <source>
        <dbReference type="SAM" id="MobiDB-lite"/>
    </source>
</evidence>
<keyword evidence="5" id="KW-1185">Reference proteome</keyword>
<dbReference type="Gene3D" id="3.40.630.30">
    <property type="match status" value="1"/>
</dbReference>
<comment type="pathway">
    <text evidence="1">Nucleotide-sugar biosynthesis; UDP-N-acetyl-alpha-D-glucosamine biosynthesis; N-acetyl-alpha-D-glucosamine 1-phosphate from alpha-D-glucosamine 6-phosphate (route I): step 1/2.</text>
</comment>
<feature type="region of interest" description="Disordered" evidence="2">
    <location>
        <begin position="1"/>
        <end position="44"/>
    </location>
</feature>
<dbReference type="OrthoDB" id="329272at2759"/>
<feature type="region of interest" description="Disordered" evidence="2">
    <location>
        <begin position="158"/>
        <end position="193"/>
    </location>
</feature>
<protein>
    <recommendedName>
        <fullName evidence="1">Glucosamine 6-phosphate N-acetyltransferase</fullName>
        <ecNumber evidence="1">2.3.1.4</ecNumber>
    </recommendedName>
</protein>
<feature type="compositionally biased region" description="Low complexity" evidence="2">
    <location>
        <begin position="17"/>
        <end position="26"/>
    </location>
</feature>
<comment type="catalytic activity">
    <reaction evidence="1">
        <text>D-glucosamine 6-phosphate + acetyl-CoA = N-acetyl-D-glucosamine 6-phosphate + CoA + H(+)</text>
        <dbReference type="Rhea" id="RHEA:10292"/>
        <dbReference type="ChEBI" id="CHEBI:15378"/>
        <dbReference type="ChEBI" id="CHEBI:57287"/>
        <dbReference type="ChEBI" id="CHEBI:57288"/>
        <dbReference type="ChEBI" id="CHEBI:57513"/>
        <dbReference type="ChEBI" id="CHEBI:58725"/>
        <dbReference type="EC" id="2.3.1.4"/>
    </reaction>
</comment>
<comment type="similarity">
    <text evidence="1">Belongs to the acetyltransferase family. GNA1 subfamily.</text>
</comment>
<evidence type="ECO:0000259" key="3">
    <source>
        <dbReference type="PROSITE" id="PS51186"/>
    </source>
</evidence>
<proteinExistence type="inferred from homology"/>
<sequence>MHFTIHLQTPPNPPKPSSSSSPQKQNINYHLPTPSTPHPANNPRILNDALTIRQKVFIDEQRCSPEGEIDQDEGRSWHWVVYHQSSAFSPGGDGDGVVQGEERGRLQQGGGGGGGKKVVISLDFGGDNHFDTLPRNGGDGRTGAGSGSGLGPVATIRLVPPPNRHEHEHEHEHEHGQEDHLSSGGDAPPIQTGEPYIKLTRVAVMPEYRGYGLGRALVEGAVEWARGHAREIDAAAAAAAAATSGENTPWKGLVLVHAQTQVEKLYQRCGFVTDESMGRWDEEGIEHLGMWRRVDLVD</sequence>
<dbReference type="InterPro" id="IPR000182">
    <property type="entry name" value="GNAT_dom"/>
</dbReference>
<dbReference type="CDD" id="cd04301">
    <property type="entry name" value="NAT_SF"/>
    <property type="match status" value="1"/>
</dbReference>